<proteinExistence type="predicted"/>
<keyword evidence="1" id="KW-1133">Transmembrane helix</keyword>
<feature type="transmembrane region" description="Helical" evidence="1">
    <location>
        <begin position="36"/>
        <end position="53"/>
    </location>
</feature>
<evidence type="ECO:0000256" key="1">
    <source>
        <dbReference type="SAM" id="Phobius"/>
    </source>
</evidence>
<evidence type="ECO:0000313" key="2">
    <source>
        <dbReference type="EMBL" id="QUF02686.1"/>
    </source>
</evidence>
<keyword evidence="1" id="KW-0812">Transmembrane</keyword>
<keyword evidence="1" id="KW-0472">Membrane</keyword>
<dbReference type="Proteomes" id="UP000677152">
    <property type="component" value="Chromosome"/>
</dbReference>
<dbReference type="EMBL" id="CP073249">
    <property type="protein sequence ID" value="QUF02686.1"/>
    <property type="molecule type" value="Genomic_DNA"/>
</dbReference>
<reference evidence="2" key="1">
    <citation type="submission" date="2021-04" db="EMBL/GenBank/DDBJ databases">
        <title>Genomic sequence of Actinosynnema pretiosum subsp. pretiosum ATCC 31280 (C-14919).</title>
        <authorList>
            <person name="Bai L."/>
            <person name="Wang X."/>
            <person name="Xiao Y."/>
        </authorList>
    </citation>
    <scope>NUCLEOTIDE SEQUENCE</scope>
    <source>
        <strain evidence="2">ATCC 31280</strain>
    </source>
</reference>
<evidence type="ECO:0000313" key="3">
    <source>
        <dbReference type="Proteomes" id="UP000677152"/>
    </source>
</evidence>
<gene>
    <name evidence="2" type="ORF">KCV87_24970</name>
</gene>
<name>A0AA45R2E4_9PSEU</name>
<organism evidence="2 3">
    <name type="scientific">Actinosynnema pretiosum subsp. pretiosum</name>
    <dbReference type="NCBI Taxonomy" id="103721"/>
    <lineage>
        <taxon>Bacteria</taxon>
        <taxon>Bacillati</taxon>
        <taxon>Actinomycetota</taxon>
        <taxon>Actinomycetes</taxon>
        <taxon>Pseudonocardiales</taxon>
        <taxon>Pseudonocardiaceae</taxon>
        <taxon>Actinosynnema</taxon>
    </lineage>
</organism>
<sequence>MNRGLFVGVVVLGVLLVGVLMPTANAGEPSANGGAIYTVFLAAILAGTMLGTSDERR</sequence>
<accession>A0AA45R2E4</accession>
<dbReference type="AlphaFoldDB" id="A0AA45R2E4"/>
<protein>
    <submittedName>
        <fullName evidence="2">Uncharacterized protein</fullName>
    </submittedName>
</protein>